<keyword evidence="1" id="KW-1133">Transmembrane helix</keyword>
<organism evidence="2 3">
    <name type="scientific">Loxostege sticticalis</name>
    <name type="common">Beet webworm moth</name>
    <dbReference type="NCBI Taxonomy" id="481309"/>
    <lineage>
        <taxon>Eukaryota</taxon>
        <taxon>Metazoa</taxon>
        <taxon>Ecdysozoa</taxon>
        <taxon>Arthropoda</taxon>
        <taxon>Hexapoda</taxon>
        <taxon>Insecta</taxon>
        <taxon>Pterygota</taxon>
        <taxon>Neoptera</taxon>
        <taxon>Endopterygota</taxon>
        <taxon>Lepidoptera</taxon>
        <taxon>Glossata</taxon>
        <taxon>Ditrysia</taxon>
        <taxon>Pyraloidea</taxon>
        <taxon>Crambidae</taxon>
        <taxon>Pyraustinae</taxon>
        <taxon>Loxostege</taxon>
    </lineage>
</organism>
<comment type="caution">
    <text evidence="2">The sequence shown here is derived from an EMBL/GenBank/DDBJ whole genome shotgun (WGS) entry which is preliminary data.</text>
</comment>
<dbReference type="Pfam" id="PF09777">
    <property type="entry name" value="OSTMP1"/>
    <property type="match status" value="1"/>
</dbReference>
<protein>
    <recommendedName>
        <fullName evidence="4">Osteopetrosis-associated transmembrane protein 1</fullName>
    </recommendedName>
</protein>
<keyword evidence="1" id="KW-0812">Transmembrane</keyword>
<feature type="transmembrane region" description="Helical" evidence="1">
    <location>
        <begin position="238"/>
        <end position="258"/>
    </location>
</feature>
<proteinExistence type="predicted"/>
<dbReference type="EMBL" id="JBEUOH010000007">
    <property type="protein sequence ID" value="KAL0892048.1"/>
    <property type="molecule type" value="Genomic_DNA"/>
</dbReference>
<dbReference type="InterPro" id="IPR019172">
    <property type="entry name" value="Osteopetrosis-assoc_TM_1"/>
</dbReference>
<gene>
    <name evidence="2" type="ORF">ABMA27_015270</name>
</gene>
<keyword evidence="1" id="KW-0472">Membrane</keyword>
<reference evidence="2 3" key="1">
    <citation type="submission" date="2024-06" db="EMBL/GenBank/DDBJ databases">
        <title>A chromosome-level genome assembly of beet webworm, Loxostege sticticalis.</title>
        <authorList>
            <person name="Zhang Y."/>
        </authorList>
    </citation>
    <scope>NUCLEOTIDE SEQUENCE [LARGE SCALE GENOMIC DNA]</scope>
    <source>
        <strain evidence="2">AQ026</strain>
        <tissue evidence="2">Whole body</tissue>
    </source>
</reference>
<accession>A0ABR3I6Z1</accession>
<evidence type="ECO:0000256" key="1">
    <source>
        <dbReference type="SAM" id="Phobius"/>
    </source>
</evidence>
<evidence type="ECO:0000313" key="3">
    <source>
        <dbReference type="Proteomes" id="UP001549920"/>
    </source>
</evidence>
<dbReference type="PANTHER" id="PTHR15644:SF2">
    <property type="entry name" value="OSTEOPETROSIS-ASSOCIATED TRANSMEMBRANE PROTEIN 1"/>
    <property type="match status" value="1"/>
</dbReference>
<evidence type="ECO:0000313" key="2">
    <source>
        <dbReference type="EMBL" id="KAL0892048.1"/>
    </source>
</evidence>
<sequence>MEKHYCVFVLYLFYSTISAKDESFIMKANIKENILNQEEGYSFPYPVYPEECTSLLNTIAQYASNFTFCSIKNAKPITLCRNCVENYSNLSKIYNELMTKVVNETTCGSLLISQDRFDVVLEYYDRITDIWNKGHCNDCFDFTNETANLSNNTIRFNKMAEDTMNCITSTYNLTNNTEEVCVRCMQSYISLDIFYKTLSKDSIGVDTICMDIVDSMNTTRSVWSKSLNCCKLRKTPEIIFLCCTGIISLLPLLFYVAVKYCGPIRDLPNVLKESRFKQSILRSVQGRIN</sequence>
<evidence type="ECO:0008006" key="4">
    <source>
        <dbReference type="Google" id="ProtNLM"/>
    </source>
</evidence>
<name>A0ABR3I6Z1_LOXSC</name>
<dbReference type="Proteomes" id="UP001549920">
    <property type="component" value="Unassembled WGS sequence"/>
</dbReference>
<dbReference type="PANTHER" id="PTHR15644">
    <property type="entry name" value="OSTEOPETROSIS ASSOCIATED TRANSMEMBRANE PROTEIN 1"/>
    <property type="match status" value="1"/>
</dbReference>
<keyword evidence="3" id="KW-1185">Reference proteome</keyword>